<feature type="transmembrane region" description="Helical" evidence="1">
    <location>
        <begin position="209"/>
        <end position="229"/>
    </location>
</feature>
<dbReference type="Proteomes" id="UP000054166">
    <property type="component" value="Unassembled WGS sequence"/>
</dbReference>
<keyword evidence="1" id="KW-0472">Membrane</keyword>
<feature type="transmembrane region" description="Helical" evidence="1">
    <location>
        <begin position="74"/>
        <end position="91"/>
    </location>
</feature>
<dbReference type="OrthoDB" id="3038990at2759"/>
<dbReference type="EMBL" id="KN832977">
    <property type="protein sequence ID" value="KIM88415.1"/>
    <property type="molecule type" value="Genomic_DNA"/>
</dbReference>
<feature type="domain" description="DUF6533" evidence="2">
    <location>
        <begin position="77"/>
        <end position="121"/>
    </location>
</feature>
<protein>
    <recommendedName>
        <fullName evidence="2">DUF6533 domain-containing protein</fullName>
    </recommendedName>
</protein>
<dbReference type="InParanoid" id="A0A0C3FVD9"/>
<evidence type="ECO:0000313" key="4">
    <source>
        <dbReference type="Proteomes" id="UP000054166"/>
    </source>
</evidence>
<reference evidence="3 4" key="1">
    <citation type="submission" date="2014-04" db="EMBL/GenBank/DDBJ databases">
        <authorList>
            <consortium name="DOE Joint Genome Institute"/>
            <person name="Kuo A."/>
            <person name="Tarkka M."/>
            <person name="Buscot F."/>
            <person name="Kohler A."/>
            <person name="Nagy L.G."/>
            <person name="Floudas D."/>
            <person name="Copeland A."/>
            <person name="Barry K.W."/>
            <person name="Cichocki N."/>
            <person name="Veneault-Fourrey C."/>
            <person name="LaButti K."/>
            <person name="Lindquist E.A."/>
            <person name="Lipzen A."/>
            <person name="Lundell T."/>
            <person name="Morin E."/>
            <person name="Murat C."/>
            <person name="Sun H."/>
            <person name="Tunlid A."/>
            <person name="Henrissat B."/>
            <person name="Grigoriev I.V."/>
            <person name="Hibbett D.S."/>
            <person name="Martin F."/>
            <person name="Nordberg H.P."/>
            <person name="Cantor M.N."/>
            <person name="Hua S.X."/>
        </authorList>
    </citation>
    <scope>NUCLEOTIDE SEQUENCE [LARGE SCALE GENOMIC DNA]</scope>
    <source>
        <strain evidence="3 4">F 1598</strain>
    </source>
</reference>
<evidence type="ECO:0000313" key="3">
    <source>
        <dbReference type="EMBL" id="KIM88415.1"/>
    </source>
</evidence>
<keyword evidence="1" id="KW-0812">Transmembrane</keyword>
<organism evidence="3 4">
    <name type="scientific">Piloderma croceum (strain F 1598)</name>
    <dbReference type="NCBI Taxonomy" id="765440"/>
    <lineage>
        <taxon>Eukaryota</taxon>
        <taxon>Fungi</taxon>
        <taxon>Dikarya</taxon>
        <taxon>Basidiomycota</taxon>
        <taxon>Agaricomycotina</taxon>
        <taxon>Agaricomycetes</taxon>
        <taxon>Agaricomycetidae</taxon>
        <taxon>Atheliales</taxon>
        <taxon>Atheliaceae</taxon>
        <taxon>Piloderma</taxon>
    </lineage>
</organism>
<sequence length="288" mass="32203">MESISNSIDGGRDWMPHSISCEAVPSILRRTSRFMSPVIRSIMTSNDTIPPDAILNPYTPLAFLTPDAADQYQVMLYVYVAILAAYTWDWLMAIPEEYKIIRKARFSTPNVVYFFSRFGTFGSTLATAMRDNCNALRYVAGTFAMISVPSTSLLFFFRVKAIYNNSKIVTAFFGFLCLAIGGVSVLIMLGRAGQHIPHTRRCTEGVAHSFTLVPIIMTAVNDTLVYIAISYRLVTISMVTGTWRARAKSFFTGDGLHYLSKALLESGQIYYLGGYCLNMFAPFPLRSR</sequence>
<dbReference type="InterPro" id="IPR045340">
    <property type="entry name" value="DUF6533"/>
</dbReference>
<evidence type="ECO:0000256" key="1">
    <source>
        <dbReference type="SAM" id="Phobius"/>
    </source>
</evidence>
<feature type="transmembrane region" description="Helical" evidence="1">
    <location>
        <begin position="169"/>
        <end position="189"/>
    </location>
</feature>
<name>A0A0C3FVD9_PILCF</name>
<feature type="transmembrane region" description="Helical" evidence="1">
    <location>
        <begin position="111"/>
        <end position="129"/>
    </location>
</feature>
<dbReference type="HOGENOM" id="CLU_060549_3_0_1"/>
<reference evidence="4" key="2">
    <citation type="submission" date="2015-01" db="EMBL/GenBank/DDBJ databases">
        <title>Evolutionary Origins and Diversification of the Mycorrhizal Mutualists.</title>
        <authorList>
            <consortium name="DOE Joint Genome Institute"/>
            <consortium name="Mycorrhizal Genomics Consortium"/>
            <person name="Kohler A."/>
            <person name="Kuo A."/>
            <person name="Nagy L.G."/>
            <person name="Floudas D."/>
            <person name="Copeland A."/>
            <person name="Barry K.W."/>
            <person name="Cichocki N."/>
            <person name="Veneault-Fourrey C."/>
            <person name="LaButti K."/>
            <person name="Lindquist E.A."/>
            <person name="Lipzen A."/>
            <person name="Lundell T."/>
            <person name="Morin E."/>
            <person name="Murat C."/>
            <person name="Riley R."/>
            <person name="Ohm R."/>
            <person name="Sun H."/>
            <person name="Tunlid A."/>
            <person name="Henrissat B."/>
            <person name="Grigoriev I.V."/>
            <person name="Hibbett D.S."/>
            <person name="Martin F."/>
        </authorList>
    </citation>
    <scope>NUCLEOTIDE SEQUENCE [LARGE SCALE GENOMIC DNA]</scope>
    <source>
        <strain evidence="4">F 1598</strain>
    </source>
</reference>
<accession>A0A0C3FVD9</accession>
<feature type="transmembrane region" description="Helical" evidence="1">
    <location>
        <begin position="135"/>
        <end position="157"/>
    </location>
</feature>
<keyword evidence="1" id="KW-1133">Transmembrane helix</keyword>
<proteinExistence type="predicted"/>
<dbReference type="STRING" id="765440.A0A0C3FVD9"/>
<dbReference type="AlphaFoldDB" id="A0A0C3FVD9"/>
<gene>
    <name evidence="3" type="ORF">PILCRDRAFT_256317</name>
</gene>
<evidence type="ECO:0000259" key="2">
    <source>
        <dbReference type="Pfam" id="PF20151"/>
    </source>
</evidence>
<keyword evidence="4" id="KW-1185">Reference proteome</keyword>
<dbReference type="Pfam" id="PF20151">
    <property type="entry name" value="DUF6533"/>
    <property type="match status" value="1"/>
</dbReference>